<sequence>MSVPPAAPPPYQAYSIAGQTALVTGASSGIGEACAWRFAEAGCKLVLVARRAERLAALQQAIQQHYNVPVHTIVLDVQDLEAIARLPAELPAEFREVDILLPNAGLALGVASVHELDMQDAATMINTNVLSVMALVRAFTPSMVVRNRGHLLFMSSIAGREAYSGGGGYCASKHALEAFATSARHDLVGTNIRVTSIQPGAVKTEFSVVRFKGDGSKADAVYEGIHPLLAADIADNTLYACTRPPHVQVAEMLVFATYQCSAKVIARVLKE</sequence>
<dbReference type="Gene3D" id="3.40.50.720">
    <property type="entry name" value="NAD(P)-binding Rossmann-like Domain"/>
    <property type="match status" value="1"/>
</dbReference>
<dbReference type="PRINTS" id="PR00080">
    <property type="entry name" value="SDRFAMILY"/>
</dbReference>
<dbReference type="InterPro" id="IPR020904">
    <property type="entry name" value="Sc_DH/Rdtase_CS"/>
</dbReference>
<evidence type="ECO:0000313" key="5">
    <source>
        <dbReference type="EMBL" id="PSC71219.1"/>
    </source>
</evidence>
<dbReference type="OrthoDB" id="1933717at2759"/>
<comment type="similarity">
    <text evidence="1 3">Belongs to the short-chain dehydrogenases/reductases (SDR) family.</text>
</comment>
<protein>
    <submittedName>
        <fullName evidence="5">NAD(P)-dependent oxidoreductase</fullName>
    </submittedName>
</protein>
<comment type="caution">
    <text evidence="5">The sequence shown here is derived from an EMBL/GenBank/DDBJ whole genome shotgun (WGS) entry which is preliminary data.</text>
</comment>
<organism evidence="5 6">
    <name type="scientific">Micractinium conductrix</name>
    <dbReference type="NCBI Taxonomy" id="554055"/>
    <lineage>
        <taxon>Eukaryota</taxon>
        <taxon>Viridiplantae</taxon>
        <taxon>Chlorophyta</taxon>
        <taxon>core chlorophytes</taxon>
        <taxon>Trebouxiophyceae</taxon>
        <taxon>Chlorellales</taxon>
        <taxon>Chlorellaceae</taxon>
        <taxon>Chlorella clade</taxon>
        <taxon>Micractinium</taxon>
    </lineage>
</organism>
<dbReference type="STRING" id="554055.A0A2P6VAU0"/>
<reference evidence="5 6" key="1">
    <citation type="journal article" date="2018" name="Plant J.">
        <title>Genome sequences of Chlorella sorokiniana UTEX 1602 and Micractinium conductrix SAG 241.80: implications to maltose excretion by a green alga.</title>
        <authorList>
            <person name="Arriola M.B."/>
            <person name="Velmurugan N."/>
            <person name="Zhang Y."/>
            <person name="Plunkett M.H."/>
            <person name="Hondzo H."/>
            <person name="Barney B.M."/>
        </authorList>
    </citation>
    <scope>NUCLEOTIDE SEQUENCE [LARGE SCALE GENOMIC DNA]</scope>
    <source>
        <strain evidence="5 6">SAG 241.80</strain>
    </source>
</reference>
<dbReference type="AlphaFoldDB" id="A0A2P6VAU0"/>
<dbReference type="EMBL" id="LHPF02000015">
    <property type="protein sequence ID" value="PSC71219.1"/>
    <property type="molecule type" value="Genomic_DNA"/>
</dbReference>
<dbReference type="PANTHER" id="PTHR42901:SF1">
    <property type="entry name" value="ALCOHOL DEHYDROGENASE"/>
    <property type="match status" value="1"/>
</dbReference>
<evidence type="ECO:0000256" key="3">
    <source>
        <dbReference type="RuleBase" id="RU000363"/>
    </source>
</evidence>
<gene>
    <name evidence="5" type="ORF">C2E20_5333</name>
</gene>
<proteinExistence type="inferred from homology"/>
<dbReference type="FunFam" id="3.40.50.720:FF:000047">
    <property type="entry name" value="NADP-dependent L-serine/L-allo-threonine dehydrogenase"/>
    <property type="match status" value="1"/>
</dbReference>
<accession>A0A2P6VAU0</accession>
<dbReference type="SMART" id="SM00822">
    <property type="entry name" value="PKS_KR"/>
    <property type="match status" value="1"/>
</dbReference>
<dbReference type="GO" id="GO:0016616">
    <property type="term" value="F:oxidoreductase activity, acting on the CH-OH group of donors, NAD or NADP as acceptor"/>
    <property type="evidence" value="ECO:0007669"/>
    <property type="project" value="UniProtKB-ARBA"/>
</dbReference>
<dbReference type="PROSITE" id="PS00061">
    <property type="entry name" value="ADH_SHORT"/>
    <property type="match status" value="1"/>
</dbReference>
<dbReference type="PRINTS" id="PR00081">
    <property type="entry name" value="GDHRDH"/>
</dbReference>
<dbReference type="Proteomes" id="UP000239649">
    <property type="component" value="Unassembled WGS sequence"/>
</dbReference>
<evidence type="ECO:0000259" key="4">
    <source>
        <dbReference type="SMART" id="SM00822"/>
    </source>
</evidence>
<dbReference type="InterPro" id="IPR057326">
    <property type="entry name" value="KR_dom"/>
</dbReference>
<feature type="domain" description="Ketoreductase" evidence="4">
    <location>
        <begin position="19"/>
        <end position="205"/>
    </location>
</feature>
<dbReference type="InterPro" id="IPR002347">
    <property type="entry name" value="SDR_fam"/>
</dbReference>
<evidence type="ECO:0000313" key="6">
    <source>
        <dbReference type="Proteomes" id="UP000239649"/>
    </source>
</evidence>
<keyword evidence="2" id="KW-0560">Oxidoreductase</keyword>
<keyword evidence="6" id="KW-1185">Reference proteome</keyword>
<dbReference type="PANTHER" id="PTHR42901">
    <property type="entry name" value="ALCOHOL DEHYDROGENASE"/>
    <property type="match status" value="1"/>
</dbReference>
<evidence type="ECO:0000256" key="1">
    <source>
        <dbReference type="ARBA" id="ARBA00006484"/>
    </source>
</evidence>
<dbReference type="Pfam" id="PF00106">
    <property type="entry name" value="adh_short"/>
    <property type="match status" value="1"/>
</dbReference>
<dbReference type="InterPro" id="IPR036291">
    <property type="entry name" value="NAD(P)-bd_dom_sf"/>
</dbReference>
<evidence type="ECO:0000256" key="2">
    <source>
        <dbReference type="ARBA" id="ARBA00023002"/>
    </source>
</evidence>
<dbReference type="SUPFAM" id="SSF51735">
    <property type="entry name" value="NAD(P)-binding Rossmann-fold domains"/>
    <property type="match status" value="1"/>
</dbReference>
<name>A0A2P6VAU0_9CHLO</name>